<dbReference type="Gene3D" id="1.10.287.110">
    <property type="entry name" value="DnaJ domain"/>
    <property type="match status" value="1"/>
</dbReference>
<dbReference type="EMBL" id="JUIW01000006">
    <property type="protein sequence ID" value="RYJ42939.1"/>
    <property type="molecule type" value="Genomic_DNA"/>
</dbReference>
<dbReference type="GO" id="GO:0051087">
    <property type="term" value="F:protein-folding chaperone binding"/>
    <property type="evidence" value="ECO:0007669"/>
    <property type="project" value="TreeGrafter"/>
</dbReference>
<dbReference type="Pfam" id="PF00226">
    <property type="entry name" value="DnaJ"/>
    <property type="match status" value="1"/>
</dbReference>
<dbReference type="PROSITE" id="PS50076">
    <property type="entry name" value="DNAJ_2"/>
    <property type="match status" value="1"/>
</dbReference>
<name>A0A444WAV6_9FLAO</name>
<evidence type="ECO:0000259" key="3">
    <source>
        <dbReference type="PROSITE" id="PS50076"/>
    </source>
</evidence>
<comment type="caution">
    <text evidence="4">The sequence shown here is derived from an EMBL/GenBank/DDBJ whole genome shotgun (WGS) entry which is preliminary data.</text>
</comment>
<dbReference type="InterPro" id="IPR001623">
    <property type="entry name" value="DnaJ_domain"/>
</dbReference>
<dbReference type="GO" id="GO:0036503">
    <property type="term" value="P:ERAD pathway"/>
    <property type="evidence" value="ECO:0007669"/>
    <property type="project" value="TreeGrafter"/>
</dbReference>
<dbReference type="SUPFAM" id="SSF46565">
    <property type="entry name" value="Chaperone J-domain"/>
    <property type="match status" value="1"/>
</dbReference>
<accession>A0A444WAV6</accession>
<sequence length="227" mass="26463">MKNHYEILGVTPNCSQAQIKKAYRLLAVKYHPDKNNGDKDSEESFKEILESYIILSDEETRIEYDYLKGFKKGRRVYSEPGKPSPVKFLIQIKKIKEAVMNAGGHINKTALYRVIDNLLNDENIYLLIRKQDIGVNHLIIDEALTCCIFLNEENRPAIHEKLIKIADGNVRMLNRIKLISTVRPNNDTKTEKKNIQEIKDNPPSRTAIFMFLLFVLLFIFFLYMQNR</sequence>
<dbReference type="SMART" id="SM00271">
    <property type="entry name" value="DnaJ"/>
    <property type="match status" value="1"/>
</dbReference>
<evidence type="ECO:0000313" key="4">
    <source>
        <dbReference type="EMBL" id="RYJ42939.1"/>
    </source>
</evidence>
<dbReference type="GO" id="GO:0051787">
    <property type="term" value="F:misfolded protein binding"/>
    <property type="evidence" value="ECO:0007669"/>
    <property type="project" value="TreeGrafter"/>
</dbReference>
<keyword evidence="2" id="KW-0812">Transmembrane</keyword>
<reference evidence="4 5" key="1">
    <citation type="submission" date="2014-12" db="EMBL/GenBank/DDBJ databases">
        <title>Genome sequence of Flavobacterium beibuense RSKm HC5.</title>
        <authorList>
            <person name="Kim J.F."/>
            <person name="Song J.Y."/>
            <person name="Kwak M.-J."/>
            <person name="Lee S.-W."/>
        </authorList>
    </citation>
    <scope>NUCLEOTIDE SEQUENCE [LARGE SCALE GENOMIC DNA]</scope>
    <source>
        <strain evidence="4 5">RSKm HC5</strain>
    </source>
</reference>
<dbReference type="InterPro" id="IPR051948">
    <property type="entry name" value="Hsp70_co-chaperone_J-domain"/>
</dbReference>
<evidence type="ECO:0000256" key="1">
    <source>
        <dbReference type="ARBA" id="ARBA00023186"/>
    </source>
</evidence>
<keyword evidence="2" id="KW-1133">Transmembrane helix</keyword>
<dbReference type="OrthoDB" id="9779622at2"/>
<keyword evidence="2" id="KW-0472">Membrane</keyword>
<dbReference type="AlphaFoldDB" id="A0A444WAV6"/>
<keyword evidence="5" id="KW-1185">Reference proteome</keyword>
<feature type="transmembrane region" description="Helical" evidence="2">
    <location>
        <begin position="206"/>
        <end position="224"/>
    </location>
</feature>
<proteinExistence type="predicted"/>
<dbReference type="CDD" id="cd06257">
    <property type="entry name" value="DnaJ"/>
    <property type="match status" value="1"/>
</dbReference>
<evidence type="ECO:0000256" key="2">
    <source>
        <dbReference type="SAM" id="Phobius"/>
    </source>
</evidence>
<dbReference type="RefSeq" id="WP_129751161.1">
    <property type="nucleotide sequence ID" value="NZ_JUIW01000006.1"/>
</dbReference>
<protein>
    <submittedName>
        <fullName evidence="4">Chaperone protein DnaJ</fullName>
    </submittedName>
</protein>
<feature type="domain" description="J" evidence="3">
    <location>
        <begin position="3"/>
        <end position="68"/>
    </location>
</feature>
<dbReference type="PRINTS" id="PR00625">
    <property type="entry name" value="JDOMAIN"/>
</dbReference>
<dbReference type="Proteomes" id="UP000289775">
    <property type="component" value="Unassembled WGS sequence"/>
</dbReference>
<dbReference type="PANTHER" id="PTHR44360:SF1">
    <property type="entry name" value="DNAJ HOMOLOG SUBFAMILY B MEMBER 9"/>
    <property type="match status" value="1"/>
</dbReference>
<gene>
    <name evidence="4" type="ORF">NU09_2038</name>
</gene>
<evidence type="ECO:0000313" key="5">
    <source>
        <dbReference type="Proteomes" id="UP000289775"/>
    </source>
</evidence>
<dbReference type="PANTHER" id="PTHR44360">
    <property type="entry name" value="DNAJ HOMOLOG SUBFAMILY B MEMBER 9"/>
    <property type="match status" value="1"/>
</dbReference>
<keyword evidence="1" id="KW-0143">Chaperone</keyword>
<organism evidence="4 5">
    <name type="scientific">Flavobacterium beibuense</name>
    <dbReference type="NCBI Taxonomy" id="657326"/>
    <lineage>
        <taxon>Bacteria</taxon>
        <taxon>Pseudomonadati</taxon>
        <taxon>Bacteroidota</taxon>
        <taxon>Flavobacteriia</taxon>
        <taxon>Flavobacteriales</taxon>
        <taxon>Flavobacteriaceae</taxon>
        <taxon>Flavobacterium</taxon>
    </lineage>
</organism>
<dbReference type="InterPro" id="IPR036869">
    <property type="entry name" value="J_dom_sf"/>
</dbReference>